<dbReference type="PROSITE" id="PS00614">
    <property type="entry name" value="IGPS"/>
    <property type="match status" value="1"/>
</dbReference>
<dbReference type="Gene3D" id="3.20.20.70">
    <property type="entry name" value="Aldolase class I"/>
    <property type="match status" value="1"/>
</dbReference>
<keyword evidence="3 8" id="KW-0028">Amino-acid biosynthesis</keyword>
<sequence>MRRWPTLRCSNSTTQHQVRIGAFQQLTSGIPSNRTSLPAYNPPQHATLHDTQQVFSVTILDDILVKTRITIERDRNQVSAEKLRTAIATMSPCRDFHAALAVGDEVQLIAEVKRASPSAGLIREDFSPPDIAAAYQDGGAACISVLTDEPFFQGSLDYLRAVRQCVDLPILRKDFIIDEYQLLQARAAGADAVLLIAECLSPEEMQSLDKKASDLGLQTLIELFEPNNLDAVLATQTRLVGINNRDLRTFQTDLEHTVRLAENIPSDRLVIGESGIRTHADVLHLKAAGVKGILVGESLMRQPNITQATRTLLGKT</sequence>
<dbReference type="HAMAP" id="MF_00134_B">
    <property type="entry name" value="IGPS_B"/>
    <property type="match status" value="1"/>
</dbReference>
<keyword evidence="10" id="KW-0808">Transferase</keyword>
<dbReference type="PANTHER" id="PTHR22854:SF2">
    <property type="entry name" value="INDOLE-3-GLYCEROL-PHOSPHATE SYNTHASE"/>
    <property type="match status" value="1"/>
</dbReference>
<evidence type="ECO:0000256" key="6">
    <source>
        <dbReference type="ARBA" id="ARBA00023141"/>
    </source>
</evidence>
<evidence type="ECO:0000259" key="9">
    <source>
        <dbReference type="Pfam" id="PF00218"/>
    </source>
</evidence>
<keyword evidence="4 8" id="KW-0210">Decarboxylase</keyword>
<protein>
    <recommendedName>
        <fullName evidence="8">Indole-3-glycerol phosphate synthase</fullName>
        <shortName evidence="8">IGPS</shortName>
        <ecNumber evidence="8">4.1.1.48</ecNumber>
    </recommendedName>
</protein>
<evidence type="ECO:0000313" key="11">
    <source>
        <dbReference type="Proteomes" id="UP000011885"/>
    </source>
</evidence>
<dbReference type="PATRIC" id="fig|1263870.3.peg.1517"/>
<dbReference type="InterPro" id="IPR013798">
    <property type="entry name" value="Indole-3-glycerol_P_synth_dom"/>
</dbReference>
<dbReference type="Proteomes" id="UP000011885">
    <property type="component" value="Unassembled WGS sequence"/>
</dbReference>
<gene>
    <name evidence="8" type="primary">trpC</name>
    <name evidence="10" type="ORF">RSSM_01412</name>
</gene>
<dbReference type="EC" id="4.1.1.48" evidence="8"/>
<dbReference type="InterPro" id="IPR045186">
    <property type="entry name" value="Indole-3-glycerol_P_synth"/>
</dbReference>
<dbReference type="InterPro" id="IPR011060">
    <property type="entry name" value="RibuloseP-bd_barrel"/>
</dbReference>
<organism evidence="10 11">
    <name type="scientific">Rhodopirellula sallentina SM41</name>
    <dbReference type="NCBI Taxonomy" id="1263870"/>
    <lineage>
        <taxon>Bacteria</taxon>
        <taxon>Pseudomonadati</taxon>
        <taxon>Planctomycetota</taxon>
        <taxon>Planctomycetia</taxon>
        <taxon>Pirellulales</taxon>
        <taxon>Pirellulaceae</taxon>
        <taxon>Rhodopirellula</taxon>
    </lineage>
</organism>
<dbReference type="CDD" id="cd00331">
    <property type="entry name" value="IGPS"/>
    <property type="match status" value="1"/>
</dbReference>
<feature type="domain" description="Indole-3-glycerol phosphate synthase" evidence="9">
    <location>
        <begin position="60"/>
        <end position="312"/>
    </location>
</feature>
<dbReference type="AlphaFoldDB" id="M5U6R9"/>
<comment type="catalytic activity">
    <reaction evidence="1 8">
        <text>1-(2-carboxyphenylamino)-1-deoxy-D-ribulose 5-phosphate + H(+) = (1S,2R)-1-C-(indol-3-yl)glycerol 3-phosphate + CO2 + H2O</text>
        <dbReference type="Rhea" id="RHEA:23476"/>
        <dbReference type="ChEBI" id="CHEBI:15377"/>
        <dbReference type="ChEBI" id="CHEBI:15378"/>
        <dbReference type="ChEBI" id="CHEBI:16526"/>
        <dbReference type="ChEBI" id="CHEBI:58613"/>
        <dbReference type="ChEBI" id="CHEBI:58866"/>
        <dbReference type="EC" id="4.1.1.48"/>
    </reaction>
</comment>
<dbReference type="UniPathway" id="UPA00035">
    <property type="reaction ID" value="UER00043"/>
</dbReference>
<evidence type="ECO:0000313" key="10">
    <source>
        <dbReference type="EMBL" id="EMI57130.1"/>
    </source>
</evidence>
<evidence type="ECO:0000256" key="4">
    <source>
        <dbReference type="ARBA" id="ARBA00022793"/>
    </source>
</evidence>
<name>M5U6R9_9BACT</name>
<dbReference type="NCBIfam" id="NF001377">
    <property type="entry name" value="PRK00278.2-4"/>
    <property type="match status" value="1"/>
</dbReference>
<keyword evidence="7 8" id="KW-0456">Lyase</keyword>
<dbReference type="GO" id="GO:0004425">
    <property type="term" value="F:indole-3-glycerol-phosphate synthase activity"/>
    <property type="evidence" value="ECO:0007669"/>
    <property type="project" value="UniProtKB-UniRule"/>
</dbReference>
<dbReference type="EMBL" id="ANOH01000108">
    <property type="protein sequence ID" value="EMI57130.1"/>
    <property type="molecule type" value="Genomic_DNA"/>
</dbReference>
<dbReference type="GO" id="GO:0016757">
    <property type="term" value="F:glycosyltransferase activity"/>
    <property type="evidence" value="ECO:0007669"/>
    <property type="project" value="UniProtKB-KW"/>
</dbReference>
<evidence type="ECO:0000256" key="5">
    <source>
        <dbReference type="ARBA" id="ARBA00022822"/>
    </source>
</evidence>
<dbReference type="SUPFAM" id="SSF51366">
    <property type="entry name" value="Ribulose-phoshate binding barrel"/>
    <property type="match status" value="1"/>
</dbReference>
<keyword evidence="5 8" id="KW-0822">Tryptophan biosynthesis</keyword>
<comment type="caution">
    <text evidence="10">The sequence shown here is derived from an EMBL/GenBank/DDBJ whole genome shotgun (WGS) entry which is preliminary data.</text>
</comment>
<evidence type="ECO:0000256" key="1">
    <source>
        <dbReference type="ARBA" id="ARBA00001633"/>
    </source>
</evidence>
<dbReference type="GO" id="GO:0000162">
    <property type="term" value="P:L-tryptophan biosynthetic process"/>
    <property type="evidence" value="ECO:0007669"/>
    <property type="project" value="UniProtKB-UniRule"/>
</dbReference>
<evidence type="ECO:0000256" key="2">
    <source>
        <dbReference type="ARBA" id="ARBA00004696"/>
    </source>
</evidence>
<comment type="pathway">
    <text evidence="2 8">Amino-acid biosynthesis; L-tryptophan biosynthesis; L-tryptophan from chorismate: step 4/5.</text>
</comment>
<evidence type="ECO:0000256" key="7">
    <source>
        <dbReference type="ARBA" id="ARBA00023239"/>
    </source>
</evidence>
<dbReference type="FunFam" id="3.20.20.70:FF:000024">
    <property type="entry name" value="Indole-3-glycerol phosphate synthase"/>
    <property type="match status" value="1"/>
</dbReference>
<dbReference type="GO" id="GO:0004640">
    <property type="term" value="F:phosphoribosylanthranilate isomerase activity"/>
    <property type="evidence" value="ECO:0007669"/>
    <property type="project" value="TreeGrafter"/>
</dbReference>
<accession>M5U6R9</accession>
<proteinExistence type="inferred from homology"/>
<keyword evidence="6 8" id="KW-0057">Aromatic amino acid biosynthesis</keyword>
<keyword evidence="10" id="KW-0328">Glycosyltransferase</keyword>
<evidence type="ECO:0000256" key="3">
    <source>
        <dbReference type="ARBA" id="ARBA00022605"/>
    </source>
</evidence>
<dbReference type="Pfam" id="PF00218">
    <property type="entry name" value="IGPS"/>
    <property type="match status" value="1"/>
</dbReference>
<dbReference type="InterPro" id="IPR013785">
    <property type="entry name" value="Aldolase_TIM"/>
</dbReference>
<dbReference type="PANTHER" id="PTHR22854">
    <property type="entry name" value="TRYPTOPHAN BIOSYNTHESIS PROTEIN"/>
    <property type="match status" value="1"/>
</dbReference>
<evidence type="ECO:0000256" key="8">
    <source>
        <dbReference type="HAMAP-Rule" id="MF_00134"/>
    </source>
</evidence>
<reference evidence="10 11" key="1">
    <citation type="journal article" date="2013" name="Mar. Genomics">
        <title>Expression of sulfatases in Rhodopirellula baltica and the diversity of sulfatases in the genus Rhodopirellula.</title>
        <authorList>
            <person name="Wegner C.E."/>
            <person name="Richter-Heitmann T."/>
            <person name="Klindworth A."/>
            <person name="Klockow C."/>
            <person name="Richter M."/>
            <person name="Achstetter T."/>
            <person name="Glockner F.O."/>
            <person name="Harder J."/>
        </authorList>
    </citation>
    <scope>NUCLEOTIDE SEQUENCE [LARGE SCALE GENOMIC DNA]</scope>
    <source>
        <strain evidence="10 11">SM41</strain>
    </source>
</reference>
<dbReference type="InterPro" id="IPR001468">
    <property type="entry name" value="Indole-3-GlycerolPSynthase_CS"/>
</dbReference>
<keyword evidence="11" id="KW-1185">Reference proteome</keyword>
<comment type="similarity">
    <text evidence="8">Belongs to the TrpC family.</text>
</comment>